<evidence type="ECO:0000313" key="3">
    <source>
        <dbReference type="Proteomes" id="UP001443914"/>
    </source>
</evidence>
<dbReference type="Proteomes" id="UP001443914">
    <property type="component" value="Unassembled WGS sequence"/>
</dbReference>
<organism evidence="2 3">
    <name type="scientific">Saponaria officinalis</name>
    <name type="common">Common soapwort</name>
    <name type="synonym">Lychnis saponaria</name>
    <dbReference type="NCBI Taxonomy" id="3572"/>
    <lineage>
        <taxon>Eukaryota</taxon>
        <taxon>Viridiplantae</taxon>
        <taxon>Streptophyta</taxon>
        <taxon>Embryophyta</taxon>
        <taxon>Tracheophyta</taxon>
        <taxon>Spermatophyta</taxon>
        <taxon>Magnoliopsida</taxon>
        <taxon>eudicotyledons</taxon>
        <taxon>Gunneridae</taxon>
        <taxon>Pentapetalae</taxon>
        <taxon>Caryophyllales</taxon>
        <taxon>Caryophyllaceae</taxon>
        <taxon>Caryophylleae</taxon>
        <taxon>Saponaria</taxon>
    </lineage>
</organism>
<keyword evidence="1" id="KW-0732">Signal</keyword>
<dbReference type="PANTHER" id="PTHR47201">
    <property type="entry name" value="BNAC09G30780D PROTEIN"/>
    <property type="match status" value="1"/>
</dbReference>
<feature type="signal peptide" evidence="1">
    <location>
        <begin position="1"/>
        <end position="17"/>
    </location>
</feature>
<dbReference type="PANTHER" id="PTHR47201:SF1">
    <property type="entry name" value="PROTEIN DWD HYPERSENSITIVE TO UV-B 1"/>
    <property type="match status" value="1"/>
</dbReference>
<dbReference type="InterPro" id="IPR046377">
    <property type="entry name" value="DHU1"/>
</dbReference>
<feature type="chain" id="PRO_5043710521" evidence="1">
    <location>
        <begin position="18"/>
        <end position="83"/>
    </location>
</feature>
<evidence type="ECO:0000313" key="2">
    <source>
        <dbReference type="EMBL" id="KAK9755508.1"/>
    </source>
</evidence>
<dbReference type="GO" id="GO:0080008">
    <property type="term" value="C:Cul4-RING E3 ubiquitin ligase complex"/>
    <property type="evidence" value="ECO:0007669"/>
    <property type="project" value="InterPro"/>
</dbReference>
<dbReference type="AlphaFoldDB" id="A0AAW1NFW0"/>
<dbReference type="GO" id="GO:0071493">
    <property type="term" value="P:cellular response to UV-B"/>
    <property type="evidence" value="ECO:0007669"/>
    <property type="project" value="InterPro"/>
</dbReference>
<name>A0AAW1NFW0_SAPOF</name>
<reference evidence="2" key="1">
    <citation type="submission" date="2024-03" db="EMBL/GenBank/DDBJ databases">
        <title>WGS assembly of Saponaria officinalis var. Norfolk2.</title>
        <authorList>
            <person name="Jenkins J."/>
            <person name="Shu S."/>
            <person name="Grimwood J."/>
            <person name="Barry K."/>
            <person name="Goodstein D."/>
            <person name="Schmutz J."/>
            <person name="Leebens-Mack J."/>
            <person name="Osbourn A."/>
        </authorList>
    </citation>
    <scope>NUCLEOTIDE SEQUENCE [LARGE SCALE GENOMIC DNA]</scope>
    <source>
        <strain evidence="2">JIC</strain>
    </source>
</reference>
<gene>
    <name evidence="2" type="ORF">RND81_01G030500</name>
</gene>
<dbReference type="EMBL" id="JBDFQZ010000001">
    <property type="protein sequence ID" value="KAK9755508.1"/>
    <property type="molecule type" value="Genomic_DNA"/>
</dbReference>
<accession>A0AAW1NFW0</accession>
<sequence length="83" mass="9191">MSYTLVITNLFIVLLQGKHSGASMFVQSLRGDPFRDFNMSILAAYMRPSSKSEIIKVNLMASSDCNLDQSDDETYLPSFSMGG</sequence>
<comment type="caution">
    <text evidence="2">The sequence shown here is derived from an EMBL/GenBank/DDBJ whole genome shotgun (WGS) entry which is preliminary data.</text>
</comment>
<protein>
    <submittedName>
        <fullName evidence="2">Uncharacterized protein</fullName>
    </submittedName>
</protein>
<proteinExistence type="predicted"/>
<evidence type="ECO:0000256" key="1">
    <source>
        <dbReference type="SAM" id="SignalP"/>
    </source>
</evidence>
<keyword evidence="3" id="KW-1185">Reference proteome</keyword>